<dbReference type="InterPro" id="IPR002156">
    <property type="entry name" value="RNaseH_domain"/>
</dbReference>
<organism evidence="2">
    <name type="scientific">Sesamum latifolium</name>
    <dbReference type="NCBI Taxonomy" id="2727402"/>
    <lineage>
        <taxon>Eukaryota</taxon>
        <taxon>Viridiplantae</taxon>
        <taxon>Streptophyta</taxon>
        <taxon>Embryophyta</taxon>
        <taxon>Tracheophyta</taxon>
        <taxon>Spermatophyta</taxon>
        <taxon>Magnoliopsida</taxon>
        <taxon>eudicotyledons</taxon>
        <taxon>Gunneridae</taxon>
        <taxon>Pentapetalae</taxon>
        <taxon>asterids</taxon>
        <taxon>lamiids</taxon>
        <taxon>Lamiales</taxon>
        <taxon>Pedaliaceae</taxon>
        <taxon>Sesamum</taxon>
    </lineage>
</organism>
<dbReference type="AlphaFoldDB" id="A0AAW2VVQ1"/>
<evidence type="ECO:0000313" key="2">
    <source>
        <dbReference type="EMBL" id="KAL0433402.1"/>
    </source>
</evidence>
<dbReference type="Pfam" id="PF13456">
    <property type="entry name" value="RVT_3"/>
    <property type="match status" value="1"/>
</dbReference>
<evidence type="ECO:0000259" key="1">
    <source>
        <dbReference type="Pfam" id="PF13456"/>
    </source>
</evidence>
<dbReference type="InterPro" id="IPR036397">
    <property type="entry name" value="RNaseH_sf"/>
</dbReference>
<proteinExistence type="predicted"/>
<dbReference type="InterPro" id="IPR012337">
    <property type="entry name" value="RNaseH-like_sf"/>
</dbReference>
<dbReference type="GO" id="GO:0003676">
    <property type="term" value="F:nucleic acid binding"/>
    <property type="evidence" value="ECO:0007669"/>
    <property type="project" value="InterPro"/>
</dbReference>
<gene>
    <name evidence="2" type="ORF">Slati_2674500</name>
</gene>
<sequence>MAGISLGDTPKTEKWLLHVDESSTIQGSGAGIVITSPQGEDLEFAVKFDFKASNNKAEYEALMAGMKMTHEAGARYLIAYLDSQLVAKQVEGIYEAKEENMIQYLQ</sequence>
<dbReference type="PANTHER" id="PTHR48475:SF2">
    <property type="entry name" value="RIBONUCLEASE H"/>
    <property type="match status" value="1"/>
</dbReference>
<reference evidence="2" key="1">
    <citation type="submission" date="2020-06" db="EMBL/GenBank/DDBJ databases">
        <authorList>
            <person name="Li T."/>
            <person name="Hu X."/>
            <person name="Zhang T."/>
            <person name="Song X."/>
            <person name="Zhang H."/>
            <person name="Dai N."/>
            <person name="Sheng W."/>
            <person name="Hou X."/>
            <person name="Wei L."/>
        </authorList>
    </citation>
    <scope>NUCLEOTIDE SEQUENCE</scope>
    <source>
        <strain evidence="2">KEN1</strain>
        <tissue evidence="2">Leaf</tissue>
    </source>
</reference>
<dbReference type="CDD" id="cd09279">
    <property type="entry name" value="RNase_HI_like"/>
    <property type="match status" value="1"/>
</dbReference>
<protein>
    <recommendedName>
        <fullName evidence="1">RNase H type-1 domain-containing protein</fullName>
    </recommendedName>
</protein>
<accession>A0AAW2VVQ1</accession>
<comment type="caution">
    <text evidence="2">The sequence shown here is derived from an EMBL/GenBank/DDBJ whole genome shotgun (WGS) entry which is preliminary data.</text>
</comment>
<name>A0AAW2VVQ1_9LAMI</name>
<reference evidence="2" key="2">
    <citation type="journal article" date="2024" name="Plant">
        <title>Genomic evolution and insights into agronomic trait innovations of Sesamum species.</title>
        <authorList>
            <person name="Miao H."/>
            <person name="Wang L."/>
            <person name="Qu L."/>
            <person name="Liu H."/>
            <person name="Sun Y."/>
            <person name="Le M."/>
            <person name="Wang Q."/>
            <person name="Wei S."/>
            <person name="Zheng Y."/>
            <person name="Lin W."/>
            <person name="Duan Y."/>
            <person name="Cao H."/>
            <person name="Xiong S."/>
            <person name="Wang X."/>
            <person name="Wei L."/>
            <person name="Li C."/>
            <person name="Ma Q."/>
            <person name="Ju M."/>
            <person name="Zhao R."/>
            <person name="Li G."/>
            <person name="Mu C."/>
            <person name="Tian Q."/>
            <person name="Mei H."/>
            <person name="Zhang T."/>
            <person name="Gao T."/>
            <person name="Zhang H."/>
        </authorList>
    </citation>
    <scope>NUCLEOTIDE SEQUENCE</scope>
    <source>
        <strain evidence="2">KEN1</strain>
    </source>
</reference>
<dbReference type="Gene3D" id="3.30.420.10">
    <property type="entry name" value="Ribonuclease H-like superfamily/Ribonuclease H"/>
    <property type="match status" value="1"/>
</dbReference>
<dbReference type="PANTHER" id="PTHR48475">
    <property type="entry name" value="RIBONUCLEASE H"/>
    <property type="match status" value="1"/>
</dbReference>
<dbReference type="GO" id="GO:0004523">
    <property type="term" value="F:RNA-DNA hybrid ribonuclease activity"/>
    <property type="evidence" value="ECO:0007669"/>
    <property type="project" value="InterPro"/>
</dbReference>
<dbReference type="SUPFAM" id="SSF53098">
    <property type="entry name" value="Ribonuclease H-like"/>
    <property type="match status" value="1"/>
</dbReference>
<feature type="domain" description="RNase H type-1" evidence="1">
    <location>
        <begin position="25"/>
        <end position="104"/>
    </location>
</feature>
<dbReference type="EMBL" id="JACGWN010000009">
    <property type="protein sequence ID" value="KAL0433402.1"/>
    <property type="molecule type" value="Genomic_DNA"/>
</dbReference>